<feature type="domain" description="DUF2786" evidence="2">
    <location>
        <begin position="215"/>
        <end position="253"/>
    </location>
</feature>
<sequence length="443" mass="48402">MGKNNQQRRKTKAKSRKQRPQSGPGRGGSAAEQDGLSGLPIEGRARYAVLTILQETAREELDWVDAASHLEGQSSDEGWPAALARTFGELGDDTVAHAWQQGWMPREVVSAFRKSLSAEAVRAAKTMMRGQLARYPEAQLSDRWRAHREELVDQTEFEDIAAAVRGLGRWDRIVLWAGALEAFPMFSTIPSIPKVEPLPGSPVVAHGFKGAESSKIYTKIQALLAKAEATGSDAEAEAFTAKAQQLIARHSVNEALLSQTGHGKREPDALRVIIERPYEMPKSELLAQIASANHCRPVYWPDGGFTTLIGDRDDLRSVELLYNSLLVQATATMTRAGSVSSKAGRSQTRSFRQSFLASFAGRIGERLRASAGDTTREVAEETGTDLVPVMRQRDERVDARTEELFPNLKYGRGTRITNYEGHVAGLAAADAARLTAGEPITPS</sequence>
<protein>
    <submittedName>
        <fullName evidence="3">DUF2786 domain-containing protein</fullName>
    </submittedName>
</protein>
<feature type="compositionally biased region" description="Basic residues" evidence="1">
    <location>
        <begin position="1"/>
        <end position="19"/>
    </location>
</feature>
<evidence type="ECO:0000259" key="2">
    <source>
        <dbReference type="Pfam" id="PF10979"/>
    </source>
</evidence>
<organism evidence="3 4">
    <name type="scientific">Glycomyces buryatensis</name>
    <dbReference type="NCBI Taxonomy" id="2570927"/>
    <lineage>
        <taxon>Bacteria</taxon>
        <taxon>Bacillati</taxon>
        <taxon>Actinomycetota</taxon>
        <taxon>Actinomycetes</taxon>
        <taxon>Glycomycetales</taxon>
        <taxon>Glycomycetaceae</taxon>
        <taxon>Glycomyces</taxon>
    </lineage>
</organism>
<name>A0A4S8QNL2_9ACTN</name>
<accession>A0A4S8QNL2</accession>
<dbReference type="OrthoDB" id="3508128at2"/>
<evidence type="ECO:0000313" key="3">
    <source>
        <dbReference type="EMBL" id="THV43029.1"/>
    </source>
</evidence>
<feature type="region of interest" description="Disordered" evidence="1">
    <location>
        <begin position="1"/>
        <end position="38"/>
    </location>
</feature>
<evidence type="ECO:0000313" key="4">
    <source>
        <dbReference type="Proteomes" id="UP000308760"/>
    </source>
</evidence>
<evidence type="ECO:0000256" key="1">
    <source>
        <dbReference type="SAM" id="MobiDB-lite"/>
    </source>
</evidence>
<gene>
    <name evidence="3" type="ORF">FAB82_03480</name>
</gene>
<dbReference type="EMBL" id="STGY01000009">
    <property type="protein sequence ID" value="THV43029.1"/>
    <property type="molecule type" value="Genomic_DNA"/>
</dbReference>
<dbReference type="AlphaFoldDB" id="A0A4S8QNL2"/>
<comment type="caution">
    <text evidence="3">The sequence shown here is derived from an EMBL/GenBank/DDBJ whole genome shotgun (WGS) entry which is preliminary data.</text>
</comment>
<dbReference type="Proteomes" id="UP000308760">
    <property type="component" value="Unassembled WGS sequence"/>
</dbReference>
<proteinExistence type="predicted"/>
<dbReference type="RefSeq" id="WP_136533160.1">
    <property type="nucleotide sequence ID" value="NZ_STGY01000009.1"/>
</dbReference>
<keyword evidence="4" id="KW-1185">Reference proteome</keyword>
<reference evidence="4" key="1">
    <citation type="submission" date="2019-04" db="EMBL/GenBank/DDBJ databases">
        <title>Nocardioides xinjiangensis sp. nov.</title>
        <authorList>
            <person name="Liu S."/>
        </authorList>
    </citation>
    <scope>NUCLEOTIDE SEQUENCE [LARGE SCALE GENOMIC DNA]</scope>
    <source>
        <strain evidence="4">18</strain>
    </source>
</reference>
<dbReference type="InterPro" id="IPR024498">
    <property type="entry name" value="DUF2786"/>
</dbReference>
<reference evidence="3 4" key="2">
    <citation type="submission" date="2019-05" db="EMBL/GenBank/DDBJ databases">
        <title>Glycomyces buryatensis sp. nov.</title>
        <authorList>
            <person name="Nikitina E."/>
        </authorList>
    </citation>
    <scope>NUCLEOTIDE SEQUENCE [LARGE SCALE GENOMIC DNA]</scope>
    <source>
        <strain evidence="3 4">18</strain>
    </source>
</reference>
<dbReference type="Pfam" id="PF10979">
    <property type="entry name" value="DUF2786"/>
    <property type="match status" value="1"/>
</dbReference>